<organism evidence="2 3">
    <name type="scientific">Candidatus Nitrosocosmicus franklandianus</name>
    <dbReference type="NCBI Taxonomy" id="1798806"/>
    <lineage>
        <taxon>Archaea</taxon>
        <taxon>Nitrososphaerota</taxon>
        <taxon>Nitrososphaeria</taxon>
        <taxon>Nitrososphaerales</taxon>
        <taxon>Nitrososphaeraceae</taxon>
        <taxon>Candidatus Nitrosocosmicus</taxon>
    </lineage>
</organism>
<reference evidence="2 3" key="1">
    <citation type="submission" date="2019-02" db="EMBL/GenBank/DDBJ databases">
        <authorList>
            <person name="Lehtovirta-Morley E L."/>
        </authorList>
    </citation>
    <scope>NUCLEOTIDE SEQUENCE [LARGE SCALE GENOMIC DNA]</scope>
    <source>
        <strain evidence="2">NFRAN1</strain>
    </source>
</reference>
<sequence length="135" mass="15258">MRVSELSESKSKKQSTRERFIEFAKKGEILLNQCTKCKNIMLETVYYCDKCFSNSFKHISYSGKGRVITYTIQSVAPEGFEDVNSYAWVIFKLDNCDVNVSGFLPGVSNPSDLPLGSKVKVIDYDVKHGLVLQKV</sequence>
<proteinExistence type="predicted"/>
<dbReference type="Proteomes" id="UP000294299">
    <property type="component" value="Chromosome NFRAN"/>
</dbReference>
<name>A0A484IGW7_9ARCH</name>
<dbReference type="EMBL" id="LR216287">
    <property type="protein sequence ID" value="VFJ14176.1"/>
    <property type="molecule type" value="Genomic_DNA"/>
</dbReference>
<dbReference type="AlphaFoldDB" id="A0A484IGW7"/>
<gene>
    <name evidence="2" type="ORF">NFRAN_1854</name>
</gene>
<dbReference type="InterPro" id="IPR002878">
    <property type="entry name" value="ChsH2_C"/>
</dbReference>
<dbReference type="KEGG" id="nfn:NFRAN_1854"/>
<evidence type="ECO:0000313" key="2">
    <source>
        <dbReference type="EMBL" id="VFJ14176.1"/>
    </source>
</evidence>
<protein>
    <recommendedName>
        <fullName evidence="1">ChsH2 C-terminal OB-fold domain-containing protein</fullName>
    </recommendedName>
</protein>
<dbReference type="Pfam" id="PF01796">
    <property type="entry name" value="OB_ChsH2_C"/>
    <property type="match status" value="1"/>
</dbReference>
<evidence type="ECO:0000313" key="3">
    <source>
        <dbReference type="Proteomes" id="UP000294299"/>
    </source>
</evidence>
<dbReference type="PANTHER" id="PTHR34075:SF5">
    <property type="entry name" value="BLR3430 PROTEIN"/>
    <property type="match status" value="1"/>
</dbReference>
<keyword evidence="3" id="KW-1185">Reference proteome</keyword>
<evidence type="ECO:0000259" key="1">
    <source>
        <dbReference type="Pfam" id="PF01796"/>
    </source>
</evidence>
<dbReference type="Gene3D" id="6.10.30.10">
    <property type="match status" value="1"/>
</dbReference>
<dbReference type="SUPFAM" id="SSF50249">
    <property type="entry name" value="Nucleic acid-binding proteins"/>
    <property type="match status" value="1"/>
</dbReference>
<feature type="domain" description="ChsH2 C-terminal OB-fold" evidence="1">
    <location>
        <begin position="62"/>
        <end position="121"/>
    </location>
</feature>
<dbReference type="InterPro" id="IPR052513">
    <property type="entry name" value="Thioester_dehydratase-like"/>
</dbReference>
<accession>A0A484IGW7</accession>
<dbReference type="InterPro" id="IPR012340">
    <property type="entry name" value="NA-bd_OB-fold"/>
</dbReference>
<dbReference type="PANTHER" id="PTHR34075">
    <property type="entry name" value="BLR3430 PROTEIN"/>
    <property type="match status" value="1"/>
</dbReference>
<dbReference type="OrthoDB" id="9573at2157"/>